<feature type="transmembrane region" description="Helical" evidence="8">
    <location>
        <begin position="45"/>
        <end position="63"/>
    </location>
</feature>
<feature type="transmembrane region" description="Helical" evidence="8">
    <location>
        <begin position="298"/>
        <end position="318"/>
    </location>
</feature>
<feature type="transmembrane region" description="Helical" evidence="8">
    <location>
        <begin position="215"/>
        <end position="235"/>
    </location>
</feature>
<proteinExistence type="inferred from homology"/>
<evidence type="ECO:0000259" key="9">
    <source>
        <dbReference type="PROSITE" id="PS50922"/>
    </source>
</evidence>
<sequence>MAADSPPLAFQPAGLYPQVSLPNVLLRLLNYHPEKGTCTKSWNDVTVAILIAACYVLLRNYLYKHVFPILADRWHVPRSPGARSKFAEQTWLLICHSSTFIVGAILMIGKPYASCLWGKREGYHYFWIGYPQTHRELDPVFKLFYLTILGYWLHHCYELVTEGLNRRAFERAKAQGQTNIPYAHNRSDFWALALHHAVTVSLVVVSYFMNWTKGGHVVIVLLDVADIFLPLAKILKYAGHSTICDITFAIFTLSWIVTRHWLLLLVCVTIYSDSLVYIPEGSRHWDPWGEGCFYSMKVYWLFLGFFGTLQVLLIYWLAMIVKVVVKVVRGGAAEDIRSDDEDDEDFVLEDNVKQKKPRAPKALGMGQSESKKSASARPKAKRTGSGVELRSGHWDTVKEGELRRRR</sequence>
<keyword evidence="4 8" id="KW-1133">Transmembrane helix</keyword>
<dbReference type="InterPro" id="IPR016439">
    <property type="entry name" value="Lag1/Lac1-like"/>
</dbReference>
<dbReference type="STRING" id="109895.A0A507E7Z7"/>
<keyword evidence="11" id="KW-1185">Reference proteome</keyword>
<comment type="similarity">
    <text evidence="2">Belongs to the sphingosine N-acyltransferase family.</text>
</comment>
<feature type="transmembrane region" description="Helical" evidence="8">
    <location>
        <begin position="189"/>
        <end position="209"/>
    </location>
</feature>
<comment type="subcellular location">
    <subcellularLocation>
        <location evidence="1">Membrane</location>
        <topology evidence="1">Multi-pass membrane protein</topology>
    </subcellularLocation>
</comment>
<dbReference type="GO" id="GO:0046513">
    <property type="term" value="P:ceramide biosynthetic process"/>
    <property type="evidence" value="ECO:0007669"/>
    <property type="project" value="InterPro"/>
</dbReference>
<name>A0A507E7Z7_9FUNG</name>
<reference evidence="10 11" key="1">
    <citation type="journal article" date="2019" name="Sci. Rep.">
        <title>Comparative genomics of chytrid fungi reveal insights into the obligate biotrophic and pathogenic lifestyle of Synchytrium endobioticum.</title>
        <authorList>
            <person name="van de Vossenberg B.T.L.H."/>
            <person name="Warris S."/>
            <person name="Nguyen H.D.T."/>
            <person name="van Gent-Pelzer M.P.E."/>
            <person name="Joly D.L."/>
            <person name="van de Geest H.C."/>
            <person name="Bonants P.J.M."/>
            <person name="Smith D.S."/>
            <person name="Levesque C.A."/>
            <person name="van der Lee T.A.J."/>
        </authorList>
    </citation>
    <scope>NUCLEOTIDE SEQUENCE [LARGE SCALE GENOMIC DNA]</scope>
    <source>
        <strain evidence="10 11">CBS 809.83</strain>
    </source>
</reference>
<protein>
    <recommendedName>
        <fullName evidence="9">TLC domain-containing protein</fullName>
    </recommendedName>
</protein>
<dbReference type="AlphaFoldDB" id="A0A507E7Z7"/>
<accession>A0A507E7Z7</accession>
<feature type="compositionally biased region" description="Basic and acidic residues" evidence="7">
    <location>
        <begin position="390"/>
        <end position="406"/>
    </location>
</feature>
<dbReference type="Proteomes" id="UP000318582">
    <property type="component" value="Unassembled WGS sequence"/>
</dbReference>
<dbReference type="GO" id="GO:0050291">
    <property type="term" value="F:sphingosine N-acyltransferase activity"/>
    <property type="evidence" value="ECO:0007669"/>
    <property type="project" value="InterPro"/>
</dbReference>
<evidence type="ECO:0000256" key="4">
    <source>
        <dbReference type="ARBA" id="ARBA00022989"/>
    </source>
</evidence>
<evidence type="ECO:0000256" key="8">
    <source>
        <dbReference type="SAM" id="Phobius"/>
    </source>
</evidence>
<dbReference type="PANTHER" id="PTHR12560:SF0">
    <property type="entry name" value="LD18904P"/>
    <property type="match status" value="1"/>
</dbReference>
<dbReference type="Pfam" id="PF03798">
    <property type="entry name" value="TRAM_LAG1_CLN8"/>
    <property type="match status" value="1"/>
</dbReference>
<dbReference type="SMART" id="SM00724">
    <property type="entry name" value="TLC"/>
    <property type="match status" value="1"/>
</dbReference>
<evidence type="ECO:0000256" key="1">
    <source>
        <dbReference type="ARBA" id="ARBA00004141"/>
    </source>
</evidence>
<dbReference type="PROSITE" id="PS50922">
    <property type="entry name" value="TLC"/>
    <property type="match status" value="1"/>
</dbReference>
<gene>
    <name evidence="10" type="ORF">PhCBS80983_g02597</name>
</gene>
<evidence type="ECO:0000256" key="7">
    <source>
        <dbReference type="SAM" id="MobiDB-lite"/>
    </source>
</evidence>
<evidence type="ECO:0000313" key="11">
    <source>
        <dbReference type="Proteomes" id="UP000318582"/>
    </source>
</evidence>
<keyword evidence="5 6" id="KW-0472">Membrane</keyword>
<dbReference type="GO" id="GO:0016020">
    <property type="term" value="C:membrane"/>
    <property type="evidence" value="ECO:0007669"/>
    <property type="project" value="UniProtKB-SubCell"/>
</dbReference>
<comment type="caution">
    <text evidence="10">The sequence shown here is derived from an EMBL/GenBank/DDBJ whole genome shotgun (WGS) entry which is preliminary data.</text>
</comment>
<feature type="transmembrane region" description="Helical" evidence="8">
    <location>
        <begin position="247"/>
        <end position="271"/>
    </location>
</feature>
<organism evidence="10 11">
    <name type="scientific">Powellomyces hirtus</name>
    <dbReference type="NCBI Taxonomy" id="109895"/>
    <lineage>
        <taxon>Eukaryota</taxon>
        <taxon>Fungi</taxon>
        <taxon>Fungi incertae sedis</taxon>
        <taxon>Chytridiomycota</taxon>
        <taxon>Chytridiomycota incertae sedis</taxon>
        <taxon>Chytridiomycetes</taxon>
        <taxon>Spizellomycetales</taxon>
        <taxon>Powellomycetaceae</taxon>
        <taxon>Powellomyces</taxon>
    </lineage>
</organism>
<dbReference type="InterPro" id="IPR006634">
    <property type="entry name" value="TLC-dom"/>
</dbReference>
<evidence type="ECO:0000256" key="6">
    <source>
        <dbReference type="PROSITE-ProRule" id="PRU00205"/>
    </source>
</evidence>
<keyword evidence="3 6" id="KW-0812">Transmembrane</keyword>
<dbReference type="EMBL" id="QEAQ01000027">
    <property type="protein sequence ID" value="TPX59230.1"/>
    <property type="molecule type" value="Genomic_DNA"/>
</dbReference>
<evidence type="ECO:0000256" key="5">
    <source>
        <dbReference type="ARBA" id="ARBA00023136"/>
    </source>
</evidence>
<feature type="domain" description="TLC" evidence="9">
    <location>
        <begin position="84"/>
        <end position="329"/>
    </location>
</feature>
<dbReference type="PANTHER" id="PTHR12560">
    <property type="entry name" value="LONGEVITY ASSURANCE FACTOR 1 LAG1"/>
    <property type="match status" value="1"/>
</dbReference>
<evidence type="ECO:0000313" key="10">
    <source>
        <dbReference type="EMBL" id="TPX59230.1"/>
    </source>
</evidence>
<feature type="region of interest" description="Disordered" evidence="7">
    <location>
        <begin position="347"/>
        <end position="406"/>
    </location>
</feature>
<evidence type="ECO:0000256" key="3">
    <source>
        <dbReference type="ARBA" id="ARBA00022692"/>
    </source>
</evidence>
<evidence type="ECO:0000256" key="2">
    <source>
        <dbReference type="ARBA" id="ARBA00009808"/>
    </source>
</evidence>